<dbReference type="PANTHER" id="PTHR36507:SF1">
    <property type="entry name" value="BLL1555 PROTEIN"/>
    <property type="match status" value="1"/>
</dbReference>
<dbReference type="PANTHER" id="PTHR36507">
    <property type="entry name" value="BLL1555 PROTEIN"/>
    <property type="match status" value="1"/>
</dbReference>
<dbReference type="InterPro" id="IPR000923">
    <property type="entry name" value="BlueCu_1"/>
</dbReference>
<dbReference type="InterPro" id="IPR052721">
    <property type="entry name" value="ET_Amicyanin"/>
</dbReference>
<reference evidence="6" key="1">
    <citation type="journal article" date="2014" name="Genome Biol. Evol.">
        <title>Pangenome evidence for extensive interdomain horizontal transfer affecting lineage core and shell genes in uncultured planktonic thaumarchaeota and euryarchaeota.</title>
        <authorList>
            <person name="Deschamps P."/>
            <person name="Zivanovic Y."/>
            <person name="Moreira D."/>
            <person name="Rodriguez-Valera F."/>
            <person name="Lopez-Garcia P."/>
        </authorList>
    </citation>
    <scope>NUCLEOTIDE SEQUENCE</scope>
</reference>
<dbReference type="GO" id="GO:0009055">
    <property type="term" value="F:electron transfer activity"/>
    <property type="evidence" value="ECO:0007669"/>
    <property type="project" value="InterPro"/>
</dbReference>
<protein>
    <submittedName>
        <fullName evidence="6">Blue (Type1) copper domain-containing protein</fullName>
    </submittedName>
</protein>
<dbReference type="Gene3D" id="2.60.40.420">
    <property type="entry name" value="Cupredoxins - blue copper proteins"/>
    <property type="match status" value="1"/>
</dbReference>
<dbReference type="AlphaFoldDB" id="A0A075HDL7"/>
<evidence type="ECO:0000256" key="4">
    <source>
        <dbReference type="SAM" id="Phobius"/>
    </source>
</evidence>
<evidence type="ECO:0000256" key="2">
    <source>
        <dbReference type="ARBA" id="ARBA00023008"/>
    </source>
</evidence>
<dbReference type="Pfam" id="PF00127">
    <property type="entry name" value="Copper-bind"/>
    <property type="match status" value="1"/>
</dbReference>
<organism evidence="6">
    <name type="scientific">uncultured marine thaumarchaeote KM3_65_D04</name>
    <dbReference type="NCBI Taxonomy" id="1456224"/>
    <lineage>
        <taxon>Archaea</taxon>
        <taxon>Nitrososphaerota</taxon>
        <taxon>environmental samples</taxon>
    </lineage>
</organism>
<dbReference type="InterPro" id="IPR027560">
    <property type="entry name" value="PEFG-CTERM"/>
</dbReference>
<feature type="transmembrane region" description="Helical" evidence="4">
    <location>
        <begin position="319"/>
        <end position="339"/>
    </location>
</feature>
<keyword evidence="4" id="KW-0812">Transmembrane</keyword>
<feature type="coiled-coil region" evidence="3">
    <location>
        <begin position="133"/>
        <end position="210"/>
    </location>
</feature>
<name>A0A075HDL7_9ARCH</name>
<evidence type="ECO:0000259" key="5">
    <source>
        <dbReference type="Pfam" id="PF00127"/>
    </source>
</evidence>
<keyword evidence="1" id="KW-0479">Metal-binding</keyword>
<sequence>MKITTLTSLFVLLSVVSMVAIAPSAFADHTSATVTNALGSATPGCEETNACFIPNPVTIAMGGTVTWENVDNAAHTVTSGSPSDGPDGVFDSSLIMAPMGDVVQTFSHTFDDAGTYDYFCMVHPWMSGSVIVEDEAAEAAEAAEAEAAEAAEAEAAEAAEAEAAEAEAAEAEAAQAEAAAAIAALEAEQAAAAAAEAAAAAAEAAQAEAAEAAVTMAPREPAIDLVNTLSSSISGGSISSIITNSDDATLVVAIDAPDDGELSITMNSDYITAFDDGSYFVLVNNEEVWFSQDGNVLTIPFEAGTEKIEIVGSAVVPEFGTIAMVVLAVAIISIIVITAKTKTQLIPKL</sequence>
<dbReference type="SUPFAM" id="SSF49503">
    <property type="entry name" value="Cupredoxins"/>
    <property type="match status" value="1"/>
</dbReference>
<dbReference type="InterPro" id="IPR008972">
    <property type="entry name" value="Cupredoxin"/>
</dbReference>
<dbReference type="NCBIfam" id="TIGR04296">
    <property type="entry name" value="PEFG-CTERM"/>
    <property type="match status" value="1"/>
</dbReference>
<evidence type="ECO:0000313" key="6">
    <source>
        <dbReference type="EMBL" id="AIF13979.1"/>
    </source>
</evidence>
<dbReference type="PRINTS" id="PR00833">
    <property type="entry name" value="POAALLERGEN"/>
</dbReference>
<feature type="domain" description="Blue (type 1) copper" evidence="5">
    <location>
        <begin position="47"/>
        <end position="133"/>
    </location>
</feature>
<proteinExistence type="predicted"/>
<keyword evidence="2" id="KW-0186">Copper</keyword>
<evidence type="ECO:0000256" key="1">
    <source>
        <dbReference type="ARBA" id="ARBA00022723"/>
    </source>
</evidence>
<accession>A0A075HDL7</accession>
<dbReference type="EMBL" id="KF900988">
    <property type="protein sequence ID" value="AIF13979.1"/>
    <property type="molecule type" value="Genomic_DNA"/>
</dbReference>
<keyword evidence="4" id="KW-0472">Membrane</keyword>
<keyword evidence="4" id="KW-1133">Transmembrane helix</keyword>
<evidence type="ECO:0000256" key="3">
    <source>
        <dbReference type="SAM" id="Coils"/>
    </source>
</evidence>
<keyword evidence="3" id="KW-0175">Coiled coil</keyword>
<dbReference type="GO" id="GO:0005507">
    <property type="term" value="F:copper ion binding"/>
    <property type="evidence" value="ECO:0007669"/>
    <property type="project" value="InterPro"/>
</dbReference>